<dbReference type="Pfam" id="PF08279">
    <property type="entry name" value="HTH_11"/>
    <property type="match status" value="1"/>
</dbReference>
<proteinExistence type="predicted"/>
<dbReference type="InterPro" id="IPR036390">
    <property type="entry name" value="WH_DNA-bd_sf"/>
</dbReference>
<keyword evidence="3" id="KW-1185">Reference proteome</keyword>
<dbReference type="Gene3D" id="1.10.10.10">
    <property type="entry name" value="Winged helix-like DNA-binding domain superfamily/Winged helix DNA-binding domain"/>
    <property type="match status" value="1"/>
</dbReference>
<feature type="domain" description="Helix-turn-helix type 11" evidence="1">
    <location>
        <begin position="7"/>
        <end position="61"/>
    </location>
</feature>
<dbReference type="OrthoDB" id="8545200at2"/>
<protein>
    <submittedName>
        <fullName evidence="2">Putative transcriptional regulator</fullName>
    </submittedName>
</protein>
<dbReference type="InterPro" id="IPR013196">
    <property type="entry name" value="HTH_11"/>
</dbReference>
<gene>
    <name evidence="2" type="ORF">NITLEN_110006</name>
</gene>
<dbReference type="InParanoid" id="A0A330L344"/>
<dbReference type="Proteomes" id="UP000248168">
    <property type="component" value="Unassembled WGS sequence"/>
</dbReference>
<accession>A0A330L344</accession>
<dbReference type="SUPFAM" id="SSF46785">
    <property type="entry name" value="Winged helix' DNA-binding domain"/>
    <property type="match status" value="1"/>
</dbReference>
<dbReference type="RefSeq" id="WP_121988659.1">
    <property type="nucleotide sequence ID" value="NZ_OUNR01000003.1"/>
</dbReference>
<sequence>MRTQGSRRDQLLRLLLEKKTGRTIDELARGLHVSRNAVRQHLTSLTAEGLVTKGPVQATGGRPEQLYILSAEGHEGFPRKYSWFSELLLDSLKSEKGEAALIARFEKLGAQVGAQLHHAHHLPGPAAERITRLATAMHELGYEASSTAATGRQLPMIEASNCVFHHLATRFPEVCHFDLALLSTFVGRPVEHDECIVRGGHLCRFKFKPA</sequence>
<evidence type="ECO:0000259" key="1">
    <source>
        <dbReference type="Pfam" id="PF08279"/>
    </source>
</evidence>
<reference evidence="3" key="1">
    <citation type="submission" date="2018-04" db="EMBL/GenBank/DDBJ databases">
        <authorList>
            <person name="Lucker S."/>
            <person name="Sakoula D."/>
        </authorList>
    </citation>
    <scope>NUCLEOTIDE SEQUENCE [LARGE SCALE GENOMIC DNA]</scope>
</reference>
<dbReference type="AlphaFoldDB" id="A0A330L344"/>
<dbReference type="EMBL" id="OUNR01000003">
    <property type="protein sequence ID" value="SPP64240.1"/>
    <property type="molecule type" value="Genomic_DNA"/>
</dbReference>
<organism evidence="2 3">
    <name type="scientific">Nitrospira lenta</name>
    <dbReference type="NCBI Taxonomy" id="1436998"/>
    <lineage>
        <taxon>Bacteria</taxon>
        <taxon>Pseudomonadati</taxon>
        <taxon>Nitrospirota</taxon>
        <taxon>Nitrospiria</taxon>
        <taxon>Nitrospirales</taxon>
        <taxon>Nitrospiraceae</taxon>
        <taxon>Nitrospira</taxon>
    </lineage>
</organism>
<evidence type="ECO:0000313" key="2">
    <source>
        <dbReference type="EMBL" id="SPP64240.1"/>
    </source>
</evidence>
<evidence type="ECO:0000313" key="3">
    <source>
        <dbReference type="Proteomes" id="UP000248168"/>
    </source>
</evidence>
<name>A0A330L344_9BACT</name>
<dbReference type="InterPro" id="IPR036388">
    <property type="entry name" value="WH-like_DNA-bd_sf"/>
</dbReference>